<dbReference type="GO" id="GO:0006281">
    <property type="term" value="P:DNA repair"/>
    <property type="evidence" value="ECO:0007669"/>
    <property type="project" value="TreeGrafter"/>
</dbReference>
<dbReference type="SMART" id="SM00491">
    <property type="entry name" value="HELICc2"/>
    <property type="match status" value="1"/>
</dbReference>
<dbReference type="EMBL" id="PIPQ01000003">
    <property type="protein sequence ID" value="RUO40578.1"/>
    <property type="molecule type" value="Genomic_DNA"/>
</dbReference>
<dbReference type="InterPro" id="IPR011545">
    <property type="entry name" value="DEAD/DEAH_box_helicase_dom"/>
</dbReference>
<evidence type="ECO:0000256" key="8">
    <source>
        <dbReference type="SAM" id="Coils"/>
    </source>
</evidence>
<dbReference type="InterPro" id="IPR027417">
    <property type="entry name" value="P-loop_NTPase"/>
</dbReference>
<dbReference type="Pfam" id="PF00270">
    <property type="entry name" value="DEAD"/>
    <property type="match status" value="1"/>
</dbReference>
<evidence type="ECO:0000256" key="1">
    <source>
        <dbReference type="ARBA" id="ARBA00001966"/>
    </source>
</evidence>
<dbReference type="Pfam" id="PF13307">
    <property type="entry name" value="Helicase_C_2"/>
    <property type="match status" value="1"/>
</dbReference>
<keyword evidence="3" id="KW-0378">Hydrolase</keyword>
<comment type="catalytic activity">
    <reaction evidence="7">
        <text>ATP + H2O = ADP + phosphate + H(+)</text>
        <dbReference type="Rhea" id="RHEA:13065"/>
        <dbReference type="ChEBI" id="CHEBI:15377"/>
        <dbReference type="ChEBI" id="CHEBI:15378"/>
        <dbReference type="ChEBI" id="CHEBI:30616"/>
        <dbReference type="ChEBI" id="CHEBI:43474"/>
        <dbReference type="ChEBI" id="CHEBI:456216"/>
        <dbReference type="EC" id="5.6.2.3"/>
    </reaction>
</comment>
<name>A0A432X299_9GAMM</name>
<dbReference type="GO" id="GO:0043139">
    <property type="term" value="F:5'-3' DNA helicase activity"/>
    <property type="evidence" value="ECO:0007669"/>
    <property type="project" value="UniProtKB-EC"/>
</dbReference>
<dbReference type="InterPro" id="IPR014001">
    <property type="entry name" value="Helicase_ATP-bd"/>
</dbReference>
<dbReference type="InterPro" id="IPR045028">
    <property type="entry name" value="DinG/Rad3-like"/>
</dbReference>
<evidence type="ECO:0000256" key="4">
    <source>
        <dbReference type="ARBA" id="ARBA00022840"/>
    </source>
</evidence>
<comment type="caution">
    <text evidence="10">The sequence shown here is derived from an EMBL/GenBank/DDBJ whole genome shotgun (WGS) entry which is preliminary data.</text>
</comment>
<feature type="coiled-coil region" evidence="8">
    <location>
        <begin position="268"/>
        <end position="324"/>
    </location>
</feature>
<evidence type="ECO:0000256" key="3">
    <source>
        <dbReference type="ARBA" id="ARBA00022801"/>
    </source>
</evidence>
<dbReference type="PROSITE" id="PS51193">
    <property type="entry name" value="HELICASE_ATP_BIND_2"/>
    <property type="match status" value="1"/>
</dbReference>
<evidence type="ECO:0000256" key="7">
    <source>
        <dbReference type="ARBA" id="ARBA00048954"/>
    </source>
</evidence>
<keyword evidence="10" id="KW-0347">Helicase</keyword>
<keyword evidence="11" id="KW-1185">Reference proteome</keyword>
<comment type="cofactor">
    <cofactor evidence="1">
        <name>[4Fe-4S] cluster</name>
        <dbReference type="ChEBI" id="CHEBI:49883"/>
    </cofactor>
</comment>
<sequence>MSRISDVFRADGALSKALPDFQPRDAQLQMATAIQGLKKAGDQLVVEAETGTGKTFAYVAPALLGTGKVILSTGTRNLQEQLYHRDMPRLREVLGPEKVVTLLKGRSNYLCIQRLAQFSAHPQGGSQDAMKQLKVVRMWANETKTGDIGELSALPEGAAILPFVTSTQDNCLGRDCPHYDECHLVHARKAALEADVVVVNHHLFCADLVLKDTGFGELIPEADLVVFDEAHQLPEIASQYFSDTVSTRQVTELCKDIEAVYMTALKDARAMSQMAQQVERTAKDLRLQFNIDPERGNLRQALDSDKVTNSVSELQEKLDNLLRICNTHVGRDKGLDNIIERLELIVKRFEDVLSVERTGYSFWYESTRYHVSFHRTPLSVAEPFSRAMAEQEARWVFTSATLTVNNRFDYFNQRLGLESPQTLQLESPFNFAEQALLCLPRYLPEPHERSMVETLTEITLQIAEHNYGGSFILFTSHRMLQAVAKRLADRIERPLLVQGTTSKRELMEAFTEAGDAVLLGTSSFWEGVDVAGSALRCVLIDKLPFASPDDPLLQAQVEDCRKRGRDPFAEVQLPQAILAMKQGAGRLVRSVNDEGVLIICDNRLVTRHYGKLFLASLPPMGRTRSLGKALAFLGREPEA</sequence>
<gene>
    <name evidence="10" type="ORF">CWE15_07485</name>
</gene>
<keyword evidence="2" id="KW-0547">Nucleotide-binding</keyword>
<reference evidence="10 11" key="1">
    <citation type="journal article" date="2011" name="Front. Microbiol.">
        <title>Genomic signatures of strain selection and enhancement in Bacillus atrophaeus var. globigii, a historical biowarfare simulant.</title>
        <authorList>
            <person name="Gibbons H.S."/>
            <person name="Broomall S.M."/>
            <person name="McNew L.A."/>
            <person name="Daligault H."/>
            <person name="Chapman C."/>
            <person name="Bruce D."/>
            <person name="Karavis M."/>
            <person name="Krepps M."/>
            <person name="McGregor P.A."/>
            <person name="Hong C."/>
            <person name="Park K.H."/>
            <person name="Akmal A."/>
            <person name="Feldman A."/>
            <person name="Lin J.S."/>
            <person name="Chang W.E."/>
            <person name="Higgs B.W."/>
            <person name="Demirev P."/>
            <person name="Lindquist J."/>
            <person name="Liem A."/>
            <person name="Fochler E."/>
            <person name="Read T.D."/>
            <person name="Tapia R."/>
            <person name="Johnson S."/>
            <person name="Bishop-Lilly K.A."/>
            <person name="Detter C."/>
            <person name="Han C."/>
            <person name="Sozhamannan S."/>
            <person name="Rosenzweig C.N."/>
            <person name="Skowronski E.W."/>
        </authorList>
    </citation>
    <scope>NUCLEOTIDE SEQUENCE [LARGE SCALE GENOMIC DNA]</scope>
    <source>
        <strain evidence="10 11">AIT1</strain>
    </source>
</reference>
<dbReference type="GO" id="GO:0016818">
    <property type="term" value="F:hydrolase activity, acting on acid anhydrides, in phosphorus-containing anhydrides"/>
    <property type="evidence" value="ECO:0007669"/>
    <property type="project" value="InterPro"/>
</dbReference>
<dbReference type="SUPFAM" id="SSF52540">
    <property type="entry name" value="P-loop containing nucleoside triphosphate hydrolases"/>
    <property type="match status" value="2"/>
</dbReference>
<protein>
    <recommendedName>
        <fullName evidence="6">DNA 5'-3' helicase</fullName>
        <ecNumber evidence="6">5.6.2.3</ecNumber>
    </recommendedName>
</protein>
<dbReference type="PANTHER" id="PTHR11472:SF34">
    <property type="entry name" value="REGULATOR OF TELOMERE ELONGATION HELICASE 1"/>
    <property type="match status" value="1"/>
</dbReference>
<dbReference type="Gene3D" id="3.40.50.300">
    <property type="entry name" value="P-loop containing nucleotide triphosphate hydrolases"/>
    <property type="match status" value="2"/>
</dbReference>
<dbReference type="SMART" id="SM00487">
    <property type="entry name" value="DEXDc"/>
    <property type="match status" value="1"/>
</dbReference>
<dbReference type="InterPro" id="IPR006555">
    <property type="entry name" value="ATP-dep_Helicase_C"/>
</dbReference>
<dbReference type="GO" id="GO:0003676">
    <property type="term" value="F:nucleic acid binding"/>
    <property type="evidence" value="ECO:0007669"/>
    <property type="project" value="InterPro"/>
</dbReference>
<dbReference type="PANTHER" id="PTHR11472">
    <property type="entry name" value="DNA REPAIR DEAD HELICASE RAD3/XP-D SUBFAMILY MEMBER"/>
    <property type="match status" value="1"/>
</dbReference>
<keyword evidence="8" id="KW-0175">Coiled coil</keyword>
<accession>A0A432X299</accession>
<comment type="similarity">
    <text evidence="5">Belongs to the helicase family. DinG subfamily.</text>
</comment>
<dbReference type="InterPro" id="IPR014013">
    <property type="entry name" value="Helic_SF1/SF2_ATP-bd_DinG/Rad3"/>
</dbReference>
<evidence type="ECO:0000256" key="5">
    <source>
        <dbReference type="ARBA" id="ARBA00038058"/>
    </source>
</evidence>
<evidence type="ECO:0000256" key="6">
    <source>
        <dbReference type="ARBA" id="ARBA00044969"/>
    </source>
</evidence>
<dbReference type="GO" id="GO:0005524">
    <property type="term" value="F:ATP binding"/>
    <property type="evidence" value="ECO:0007669"/>
    <property type="project" value="UniProtKB-KW"/>
</dbReference>
<evidence type="ECO:0000313" key="11">
    <source>
        <dbReference type="Proteomes" id="UP000286976"/>
    </source>
</evidence>
<evidence type="ECO:0000256" key="2">
    <source>
        <dbReference type="ARBA" id="ARBA00022741"/>
    </source>
</evidence>
<dbReference type="Proteomes" id="UP000286976">
    <property type="component" value="Unassembled WGS sequence"/>
</dbReference>
<evidence type="ECO:0000313" key="10">
    <source>
        <dbReference type="EMBL" id="RUO40578.1"/>
    </source>
</evidence>
<feature type="domain" description="Helicase ATP-binding" evidence="9">
    <location>
        <begin position="13"/>
        <end position="275"/>
    </location>
</feature>
<evidence type="ECO:0000259" key="9">
    <source>
        <dbReference type="PROSITE" id="PS51193"/>
    </source>
</evidence>
<keyword evidence="4" id="KW-0067">ATP-binding</keyword>
<dbReference type="EC" id="5.6.2.3" evidence="6"/>
<dbReference type="AlphaFoldDB" id="A0A432X299"/>
<dbReference type="OrthoDB" id="9805194at2"/>
<organism evidence="10 11">
    <name type="scientific">Aliidiomarina taiwanensis</name>
    <dbReference type="NCBI Taxonomy" id="946228"/>
    <lineage>
        <taxon>Bacteria</taxon>
        <taxon>Pseudomonadati</taxon>
        <taxon>Pseudomonadota</taxon>
        <taxon>Gammaproteobacteria</taxon>
        <taxon>Alteromonadales</taxon>
        <taxon>Idiomarinaceae</taxon>
        <taxon>Aliidiomarina</taxon>
    </lineage>
</organism>
<proteinExistence type="inferred from homology"/>
<dbReference type="RefSeq" id="WP_126757453.1">
    <property type="nucleotide sequence ID" value="NZ_PIPQ01000003.1"/>
</dbReference>